<dbReference type="InterPro" id="IPR002893">
    <property type="entry name" value="Znf_MYND"/>
</dbReference>
<evidence type="ECO:0000256" key="2">
    <source>
        <dbReference type="ARBA" id="ARBA00022771"/>
    </source>
</evidence>
<evidence type="ECO:0000256" key="4">
    <source>
        <dbReference type="PROSITE-ProRule" id="PRU00134"/>
    </source>
</evidence>
<proteinExistence type="predicted"/>
<organism evidence="6 7">
    <name type="scientific">Panagrolaimus davidi</name>
    <dbReference type="NCBI Taxonomy" id="227884"/>
    <lineage>
        <taxon>Eukaryota</taxon>
        <taxon>Metazoa</taxon>
        <taxon>Ecdysozoa</taxon>
        <taxon>Nematoda</taxon>
        <taxon>Chromadorea</taxon>
        <taxon>Rhabditida</taxon>
        <taxon>Tylenchina</taxon>
        <taxon>Panagrolaimomorpha</taxon>
        <taxon>Panagrolaimoidea</taxon>
        <taxon>Panagrolaimidae</taxon>
        <taxon>Panagrolaimus</taxon>
    </lineage>
</organism>
<evidence type="ECO:0000259" key="5">
    <source>
        <dbReference type="PROSITE" id="PS50865"/>
    </source>
</evidence>
<feature type="domain" description="MYND-type" evidence="5">
    <location>
        <begin position="107"/>
        <end position="146"/>
    </location>
</feature>
<protein>
    <submittedName>
        <fullName evidence="7">MYND-type domain-containing protein</fullName>
    </submittedName>
</protein>
<dbReference type="WBParaSite" id="PDA_v2.g26942.t1">
    <property type="protein sequence ID" value="PDA_v2.g26942.t1"/>
    <property type="gene ID" value="PDA_v2.g26942"/>
</dbReference>
<dbReference type="PROSITE" id="PS50865">
    <property type="entry name" value="ZF_MYND_2"/>
    <property type="match status" value="1"/>
</dbReference>
<keyword evidence="1" id="KW-0479">Metal-binding</keyword>
<keyword evidence="2 4" id="KW-0863">Zinc-finger</keyword>
<dbReference type="GO" id="GO:0008270">
    <property type="term" value="F:zinc ion binding"/>
    <property type="evidence" value="ECO:0007669"/>
    <property type="project" value="UniProtKB-KW"/>
</dbReference>
<name>A0A914Q661_9BILA</name>
<sequence>MDATEDKVYDGYVLEARILEWSYLMEGMATIIEDKNGDVERLAVYNWSSLKEDFRKKFDEAIKTFRPNSIISIINPYMRMAKDMRSLIRVQSPEYIRLDYTSEDKKCFICGKEAKILPCSACLMARYCSKECQKFDWINFNHKEVCKHLKKFSNLVQK</sequence>
<accession>A0A914Q661</accession>
<evidence type="ECO:0000256" key="1">
    <source>
        <dbReference type="ARBA" id="ARBA00022723"/>
    </source>
</evidence>
<dbReference type="AlphaFoldDB" id="A0A914Q661"/>
<keyword evidence="6" id="KW-1185">Reference proteome</keyword>
<dbReference type="Proteomes" id="UP000887578">
    <property type="component" value="Unplaced"/>
</dbReference>
<dbReference type="SUPFAM" id="SSF144232">
    <property type="entry name" value="HIT/MYND zinc finger-like"/>
    <property type="match status" value="1"/>
</dbReference>
<dbReference type="Pfam" id="PF01753">
    <property type="entry name" value="zf-MYND"/>
    <property type="match status" value="1"/>
</dbReference>
<evidence type="ECO:0000313" key="7">
    <source>
        <dbReference type="WBParaSite" id="PDA_v2.g26942.t1"/>
    </source>
</evidence>
<dbReference type="Gene3D" id="6.10.140.2220">
    <property type="match status" value="1"/>
</dbReference>
<keyword evidence="3" id="KW-0862">Zinc</keyword>
<reference evidence="7" key="1">
    <citation type="submission" date="2022-11" db="UniProtKB">
        <authorList>
            <consortium name="WormBaseParasite"/>
        </authorList>
    </citation>
    <scope>IDENTIFICATION</scope>
</reference>
<evidence type="ECO:0000313" key="6">
    <source>
        <dbReference type="Proteomes" id="UP000887578"/>
    </source>
</evidence>
<evidence type="ECO:0000256" key="3">
    <source>
        <dbReference type="ARBA" id="ARBA00022833"/>
    </source>
</evidence>
<dbReference type="PROSITE" id="PS01360">
    <property type="entry name" value="ZF_MYND_1"/>
    <property type="match status" value="1"/>
</dbReference>